<organism evidence="1 2">
    <name type="scientific">Dendrobium chrysotoxum</name>
    <name type="common">Orchid</name>
    <dbReference type="NCBI Taxonomy" id="161865"/>
    <lineage>
        <taxon>Eukaryota</taxon>
        <taxon>Viridiplantae</taxon>
        <taxon>Streptophyta</taxon>
        <taxon>Embryophyta</taxon>
        <taxon>Tracheophyta</taxon>
        <taxon>Spermatophyta</taxon>
        <taxon>Magnoliopsida</taxon>
        <taxon>Liliopsida</taxon>
        <taxon>Asparagales</taxon>
        <taxon>Orchidaceae</taxon>
        <taxon>Epidendroideae</taxon>
        <taxon>Malaxideae</taxon>
        <taxon>Dendrobiinae</taxon>
        <taxon>Dendrobium</taxon>
    </lineage>
</organism>
<evidence type="ECO:0000313" key="1">
    <source>
        <dbReference type="EMBL" id="KAH0457261.1"/>
    </source>
</evidence>
<name>A0AAV7GL37_DENCH</name>
<gene>
    <name evidence="1" type="ORF">IEQ34_015168</name>
</gene>
<protein>
    <submittedName>
        <fullName evidence="1">Uncharacterized protein</fullName>
    </submittedName>
</protein>
<dbReference type="InterPro" id="IPR045277">
    <property type="entry name" value="DRE1A-I"/>
</dbReference>
<accession>A0AAV7GL37</accession>
<dbReference type="EMBL" id="JAGFBR010000013">
    <property type="protein sequence ID" value="KAH0457261.1"/>
    <property type="molecule type" value="Genomic_DNA"/>
</dbReference>
<dbReference type="AlphaFoldDB" id="A0AAV7GL37"/>
<reference evidence="1 2" key="1">
    <citation type="journal article" date="2021" name="Hortic Res">
        <title>Chromosome-scale assembly of the Dendrobium chrysotoxum genome enhances the understanding of orchid evolution.</title>
        <authorList>
            <person name="Zhang Y."/>
            <person name="Zhang G.Q."/>
            <person name="Zhang D."/>
            <person name="Liu X.D."/>
            <person name="Xu X.Y."/>
            <person name="Sun W.H."/>
            <person name="Yu X."/>
            <person name="Zhu X."/>
            <person name="Wang Z.W."/>
            <person name="Zhao X."/>
            <person name="Zhong W.Y."/>
            <person name="Chen H."/>
            <person name="Yin W.L."/>
            <person name="Huang T."/>
            <person name="Niu S.C."/>
            <person name="Liu Z.J."/>
        </authorList>
    </citation>
    <scope>NUCLEOTIDE SEQUENCE [LARGE SCALE GENOMIC DNA]</scope>
    <source>
        <strain evidence="1">Lindl</strain>
    </source>
</reference>
<dbReference type="PANTHER" id="PTHR31839">
    <property type="entry name" value="DEHYDRATION-RESPONSIVE ELEMENT-BINDING PROTEIN 1D"/>
    <property type="match status" value="1"/>
</dbReference>
<dbReference type="Proteomes" id="UP000775213">
    <property type="component" value="Unassembled WGS sequence"/>
</dbReference>
<proteinExistence type="predicted"/>
<comment type="caution">
    <text evidence="1">The sequence shown here is derived from an EMBL/GenBank/DDBJ whole genome shotgun (WGS) entry which is preliminary data.</text>
</comment>
<dbReference type="GO" id="GO:0003700">
    <property type="term" value="F:DNA-binding transcription factor activity"/>
    <property type="evidence" value="ECO:0007669"/>
    <property type="project" value="InterPro"/>
</dbReference>
<evidence type="ECO:0000313" key="2">
    <source>
        <dbReference type="Proteomes" id="UP000775213"/>
    </source>
</evidence>
<keyword evidence="2" id="KW-1185">Reference proteome</keyword>
<dbReference type="PANTHER" id="PTHR31839:SF85">
    <property type="entry name" value="AP2_ERF DOMAIN-CONTAINING PROTEIN"/>
    <property type="match status" value="1"/>
</dbReference>
<sequence>MAAIAHDVASLTINGVDGLFNFPDEIRSLPVPKSTSIIDIRAAAKEAAAQFNARTKAVDACEVPSQEIGEYVDEEELFNMPQLLIEMAEGLMVSPPRFGPPESDWPLEVLEDNNLWNFDEKKG</sequence>